<dbReference type="InterPro" id="IPR000100">
    <property type="entry name" value="RNase_P"/>
</dbReference>
<evidence type="ECO:0000256" key="4">
    <source>
        <dbReference type="ARBA" id="ARBA00022801"/>
    </source>
</evidence>
<dbReference type="GO" id="GO:0000049">
    <property type="term" value="F:tRNA binding"/>
    <property type="evidence" value="ECO:0007669"/>
    <property type="project" value="InterPro"/>
</dbReference>
<keyword evidence="1" id="KW-0819">tRNA processing</keyword>
<sequence>MLLKKNRVSTKEVETIFKSGSFLNSPSLTFKYIKTDNKEVKISFIAPKNIAKLAVIRNLLRRRGYSALQKNIKLSPFGLLGVFIFKKYQDDILMLENEIKNIFSKIN</sequence>
<dbReference type="InterPro" id="IPR014721">
    <property type="entry name" value="Ribsml_uS5_D2-typ_fold_subgr"/>
</dbReference>
<evidence type="ECO:0000256" key="5">
    <source>
        <dbReference type="ARBA" id="ARBA00022884"/>
    </source>
</evidence>
<dbReference type="SUPFAM" id="SSF54211">
    <property type="entry name" value="Ribosomal protein S5 domain 2-like"/>
    <property type="match status" value="1"/>
</dbReference>
<dbReference type="Pfam" id="PF00825">
    <property type="entry name" value="Ribonuclease_P"/>
    <property type="match status" value="1"/>
</dbReference>
<dbReference type="GO" id="GO:0008033">
    <property type="term" value="P:tRNA processing"/>
    <property type="evidence" value="ECO:0007669"/>
    <property type="project" value="UniProtKB-KW"/>
</dbReference>
<keyword evidence="3" id="KW-0255">Endonuclease</keyword>
<protein>
    <submittedName>
        <fullName evidence="6">Uncharacterized protein</fullName>
    </submittedName>
</protein>
<keyword evidence="4" id="KW-0378">Hydrolase</keyword>
<dbReference type="InterPro" id="IPR020568">
    <property type="entry name" value="Ribosomal_Su5_D2-typ_SF"/>
</dbReference>
<name>A0A1F6VA26_9BACT</name>
<keyword evidence="2" id="KW-0540">Nuclease</keyword>
<evidence type="ECO:0000256" key="2">
    <source>
        <dbReference type="ARBA" id="ARBA00022722"/>
    </source>
</evidence>
<gene>
    <name evidence="6" type="ORF">A2642_04660</name>
</gene>
<dbReference type="Gene3D" id="3.30.230.10">
    <property type="match status" value="1"/>
</dbReference>
<dbReference type="Proteomes" id="UP000178700">
    <property type="component" value="Unassembled WGS sequence"/>
</dbReference>
<reference evidence="6 7" key="1">
    <citation type="journal article" date="2016" name="Nat. Commun.">
        <title>Thousands of microbial genomes shed light on interconnected biogeochemical processes in an aquifer system.</title>
        <authorList>
            <person name="Anantharaman K."/>
            <person name="Brown C.T."/>
            <person name="Hug L.A."/>
            <person name="Sharon I."/>
            <person name="Castelle C.J."/>
            <person name="Probst A.J."/>
            <person name="Thomas B.C."/>
            <person name="Singh A."/>
            <person name="Wilkins M.J."/>
            <person name="Karaoz U."/>
            <person name="Brodie E.L."/>
            <person name="Williams K.H."/>
            <person name="Hubbard S.S."/>
            <person name="Banfield J.F."/>
        </authorList>
    </citation>
    <scope>NUCLEOTIDE SEQUENCE [LARGE SCALE GENOMIC DNA]</scope>
</reference>
<keyword evidence="5" id="KW-0694">RNA-binding</keyword>
<dbReference type="AlphaFoldDB" id="A0A1F6VA26"/>
<proteinExistence type="predicted"/>
<organism evidence="6 7">
    <name type="scientific">Candidatus Nomurabacteria bacterium RIFCSPHIGHO2_01_FULL_39_10</name>
    <dbReference type="NCBI Taxonomy" id="1801733"/>
    <lineage>
        <taxon>Bacteria</taxon>
        <taxon>Candidatus Nomuraibacteriota</taxon>
    </lineage>
</organism>
<dbReference type="EMBL" id="MFTJ01000012">
    <property type="protein sequence ID" value="OGI66396.1"/>
    <property type="molecule type" value="Genomic_DNA"/>
</dbReference>
<evidence type="ECO:0000313" key="7">
    <source>
        <dbReference type="Proteomes" id="UP000178700"/>
    </source>
</evidence>
<comment type="caution">
    <text evidence="6">The sequence shown here is derived from an EMBL/GenBank/DDBJ whole genome shotgun (WGS) entry which is preliminary data.</text>
</comment>
<dbReference type="GO" id="GO:0004526">
    <property type="term" value="F:ribonuclease P activity"/>
    <property type="evidence" value="ECO:0007669"/>
    <property type="project" value="InterPro"/>
</dbReference>
<evidence type="ECO:0000313" key="6">
    <source>
        <dbReference type="EMBL" id="OGI66396.1"/>
    </source>
</evidence>
<evidence type="ECO:0000256" key="3">
    <source>
        <dbReference type="ARBA" id="ARBA00022759"/>
    </source>
</evidence>
<evidence type="ECO:0000256" key="1">
    <source>
        <dbReference type="ARBA" id="ARBA00022694"/>
    </source>
</evidence>
<accession>A0A1F6VA26</accession>